<dbReference type="Pfam" id="PF00069">
    <property type="entry name" value="Pkinase"/>
    <property type="match status" value="1"/>
</dbReference>
<dbReference type="Proteomes" id="UP001501094">
    <property type="component" value="Unassembled WGS sequence"/>
</dbReference>
<evidence type="ECO:0000256" key="2">
    <source>
        <dbReference type="ARBA" id="ARBA00022741"/>
    </source>
</evidence>
<dbReference type="PANTHER" id="PTHR43289:SF34">
    <property type="entry name" value="SERINE_THREONINE-PROTEIN KINASE YBDM-RELATED"/>
    <property type="match status" value="1"/>
</dbReference>
<name>A0ABN2NFV5_9MICO</name>
<dbReference type="PANTHER" id="PTHR43289">
    <property type="entry name" value="MITOGEN-ACTIVATED PROTEIN KINASE KINASE KINASE 20-RELATED"/>
    <property type="match status" value="1"/>
</dbReference>
<proteinExistence type="predicted"/>
<organism evidence="8 9">
    <name type="scientific">Myceligenerans crystallogenes</name>
    <dbReference type="NCBI Taxonomy" id="316335"/>
    <lineage>
        <taxon>Bacteria</taxon>
        <taxon>Bacillati</taxon>
        <taxon>Actinomycetota</taxon>
        <taxon>Actinomycetes</taxon>
        <taxon>Micrococcales</taxon>
        <taxon>Promicromonosporaceae</taxon>
        <taxon>Myceligenerans</taxon>
    </lineage>
</organism>
<sequence length="628" mass="64895">MVLFDIAGRVPRPQVQPLVAGDPVELGGYEIRGRIGSGGMGAVYLGATRSGRLLAVKVIHPESTGDQEFRARFRREVSAATRVRSRRTAAVIDFDVDAAVPWLATEYIAGPTLAQVVAAHGALPDDAVRELVAGLAEALEAVHREGLVHRDVKPGNVILGPDGPVLIDLGIVAESEATSLTTTGLQPGTPQYMSPEQARGVAVGPASDVWSLGAVGYLAATGRAPFGTGTLAALTYRIVHDEPALAPVPDALRGLIQACLAKDPAARPAPPALLRSVTGPAPGADLPLYRAPEPTGTGTLDDPTQLRTGTAVADSGTTVPDGRPGGTGLSRSRRGLVVVLAAAGLVLAAGGGAAAWHFWGGGGEPSPVAERSAGATDEPSSEAGDRAGEKKPGDEQGKKKQSPKPSSSPSPSSVPTSSTTPASNTTPLPRDPGQEPAGPKTFGTGTVTVAGEVRVGATLTAQPSGWKPEPASRECRWTVGGAAGALGPCSYAVTIGDVGKAIQVELAGSRDGYQRSSVRTVVTQSVPQPQVAQPRCSIYWTAGKVYKGWFGHCDVEQLEGVTYRWQWRDAATGQIVSKNDYETGPRAWIPGTHAGKDVICVVTATREGWRSSESKAAATLPTEWRASA</sequence>
<dbReference type="PROSITE" id="PS50011">
    <property type="entry name" value="PROTEIN_KINASE_DOM"/>
    <property type="match status" value="1"/>
</dbReference>
<evidence type="ECO:0000256" key="6">
    <source>
        <dbReference type="SAM" id="MobiDB-lite"/>
    </source>
</evidence>
<evidence type="ECO:0000259" key="7">
    <source>
        <dbReference type="PROSITE" id="PS50011"/>
    </source>
</evidence>
<evidence type="ECO:0000313" key="8">
    <source>
        <dbReference type="EMBL" id="GAA1867581.1"/>
    </source>
</evidence>
<feature type="binding site" evidence="5">
    <location>
        <position position="57"/>
    </location>
    <ligand>
        <name>ATP</name>
        <dbReference type="ChEBI" id="CHEBI:30616"/>
    </ligand>
</feature>
<dbReference type="Gene3D" id="3.30.200.20">
    <property type="entry name" value="Phosphorylase Kinase, domain 1"/>
    <property type="match status" value="1"/>
</dbReference>
<feature type="compositionally biased region" description="Low complexity" evidence="6">
    <location>
        <begin position="403"/>
        <end position="428"/>
    </location>
</feature>
<dbReference type="PROSITE" id="PS00108">
    <property type="entry name" value="PROTEIN_KINASE_ST"/>
    <property type="match status" value="1"/>
</dbReference>
<feature type="region of interest" description="Disordered" evidence="6">
    <location>
        <begin position="365"/>
        <end position="445"/>
    </location>
</feature>
<dbReference type="EMBL" id="BAAANL010000005">
    <property type="protein sequence ID" value="GAA1867581.1"/>
    <property type="molecule type" value="Genomic_DNA"/>
</dbReference>
<reference evidence="8 9" key="1">
    <citation type="journal article" date="2019" name="Int. J. Syst. Evol. Microbiol.">
        <title>The Global Catalogue of Microorganisms (GCM) 10K type strain sequencing project: providing services to taxonomists for standard genome sequencing and annotation.</title>
        <authorList>
            <consortium name="The Broad Institute Genomics Platform"/>
            <consortium name="The Broad Institute Genome Sequencing Center for Infectious Disease"/>
            <person name="Wu L."/>
            <person name="Ma J."/>
        </authorList>
    </citation>
    <scope>NUCLEOTIDE SEQUENCE [LARGE SCALE GENOMIC DNA]</scope>
    <source>
        <strain evidence="8 9">JCM 14326</strain>
    </source>
</reference>
<keyword evidence="9" id="KW-1185">Reference proteome</keyword>
<evidence type="ECO:0000256" key="1">
    <source>
        <dbReference type="ARBA" id="ARBA00022679"/>
    </source>
</evidence>
<dbReference type="SUPFAM" id="SSF56112">
    <property type="entry name" value="Protein kinase-like (PK-like)"/>
    <property type="match status" value="1"/>
</dbReference>
<dbReference type="InterPro" id="IPR000719">
    <property type="entry name" value="Prot_kinase_dom"/>
</dbReference>
<keyword evidence="4 5" id="KW-0067">ATP-binding</keyword>
<keyword evidence="2 5" id="KW-0547">Nucleotide-binding</keyword>
<feature type="region of interest" description="Disordered" evidence="6">
    <location>
        <begin position="284"/>
        <end position="330"/>
    </location>
</feature>
<dbReference type="InterPro" id="IPR008271">
    <property type="entry name" value="Ser/Thr_kinase_AS"/>
</dbReference>
<dbReference type="Gene3D" id="1.10.510.10">
    <property type="entry name" value="Transferase(Phosphotransferase) domain 1"/>
    <property type="match status" value="1"/>
</dbReference>
<evidence type="ECO:0000256" key="3">
    <source>
        <dbReference type="ARBA" id="ARBA00022777"/>
    </source>
</evidence>
<dbReference type="CDD" id="cd14014">
    <property type="entry name" value="STKc_PknB_like"/>
    <property type="match status" value="1"/>
</dbReference>
<gene>
    <name evidence="8" type="ORF">GCM10009751_27330</name>
</gene>
<evidence type="ECO:0000256" key="5">
    <source>
        <dbReference type="PROSITE-ProRule" id="PRU10141"/>
    </source>
</evidence>
<dbReference type="InterPro" id="IPR011009">
    <property type="entry name" value="Kinase-like_dom_sf"/>
</dbReference>
<evidence type="ECO:0000256" key="4">
    <source>
        <dbReference type="ARBA" id="ARBA00022840"/>
    </source>
</evidence>
<keyword evidence="1" id="KW-0808">Transferase</keyword>
<dbReference type="PROSITE" id="PS00107">
    <property type="entry name" value="PROTEIN_KINASE_ATP"/>
    <property type="match status" value="1"/>
</dbReference>
<keyword evidence="3" id="KW-0418">Kinase</keyword>
<dbReference type="SMART" id="SM00220">
    <property type="entry name" value="S_TKc"/>
    <property type="match status" value="1"/>
</dbReference>
<evidence type="ECO:0000313" key="9">
    <source>
        <dbReference type="Proteomes" id="UP001501094"/>
    </source>
</evidence>
<feature type="compositionally biased region" description="Basic and acidic residues" evidence="6">
    <location>
        <begin position="383"/>
        <end position="398"/>
    </location>
</feature>
<dbReference type="InterPro" id="IPR017441">
    <property type="entry name" value="Protein_kinase_ATP_BS"/>
</dbReference>
<comment type="caution">
    <text evidence="8">The sequence shown here is derived from an EMBL/GenBank/DDBJ whole genome shotgun (WGS) entry which is preliminary data.</text>
</comment>
<accession>A0ABN2NFV5</accession>
<dbReference type="Gene3D" id="2.60.40.2700">
    <property type="match status" value="1"/>
</dbReference>
<protein>
    <recommendedName>
        <fullName evidence="7">Protein kinase domain-containing protein</fullName>
    </recommendedName>
</protein>
<feature type="domain" description="Protein kinase" evidence="7">
    <location>
        <begin position="29"/>
        <end position="289"/>
    </location>
</feature>